<dbReference type="SUPFAM" id="SSF160246">
    <property type="entry name" value="EspE N-terminal domain-like"/>
    <property type="match status" value="1"/>
</dbReference>
<dbReference type="NCBIfam" id="NF012033">
    <property type="entry name" value="PRK15489.1"/>
    <property type="match status" value="1"/>
</dbReference>
<keyword evidence="2" id="KW-0472">Membrane</keyword>
<evidence type="ECO:0000259" key="4">
    <source>
        <dbReference type="Pfam" id="PF13632"/>
    </source>
</evidence>
<organism evidence="5 6">
    <name type="scientific">Ralstonia pickettii</name>
    <name type="common">Burkholderia pickettii</name>
    <dbReference type="NCBI Taxonomy" id="329"/>
    <lineage>
        <taxon>Bacteria</taxon>
        <taxon>Pseudomonadati</taxon>
        <taxon>Pseudomonadota</taxon>
        <taxon>Betaproteobacteria</taxon>
        <taxon>Burkholderiales</taxon>
        <taxon>Burkholderiaceae</taxon>
        <taxon>Ralstonia</taxon>
    </lineage>
</organism>
<dbReference type="Pfam" id="PF05157">
    <property type="entry name" value="MshEN"/>
    <property type="match status" value="1"/>
</dbReference>
<keyword evidence="2" id="KW-0812">Transmembrane</keyword>
<feature type="transmembrane region" description="Helical" evidence="2">
    <location>
        <begin position="6"/>
        <end position="26"/>
    </location>
</feature>
<dbReference type="InterPro" id="IPR007831">
    <property type="entry name" value="T2SS_GspE_N"/>
</dbReference>
<evidence type="ECO:0000313" key="6">
    <source>
        <dbReference type="Proteomes" id="UP000234456"/>
    </source>
</evidence>
<sequence>MSDLSWELYLALLNTLTVATTLVIFISTADDFFLDAFYWVRELWLWPQRGRTPVTISAQSLREREEQWLAIMVPAWKEYDVIAKMVENTLATMEYTRFIIFAGAYRNDAETTTEVERMVRRYPGRVVRAAVTHDGPTCKADCLNTIIQTIIRHEAGHGIRFAGVIMHDCEDVIHPLELKYFNYFISDQDLVQLPVLSLERKWYEWVAGTYMDDFSETHQKDLVARQALTGTVPGAGVALCYSRRAIEAVMKVRGDSPFNTSTLTEDYDFSFRLRELGMREAFVHFPICENAEPAEDAEGKARTRWRLGRRKGARPQLLATREYFPSTFRTAYRQRARWVLGIAFQGWLQMGWDGNLITRYMFFRDRKGVLTALFSILAYVLSLNYLALGALMAKGVVTIPDGTFVVGSLWMQDLLAVNAALLFNRLAQRVYFVGRLNGPLQGVLCLPRLVVNNFINFFSVCRAWKIFLIYCLTGKPIAWDKTQHTYLSNDALGRTRCKLGETLIKWEVLTQAQLDAALAIQSQTGRRLGQVLVEQGLVTPDTLADALAEQVDLPRVSLTNVVLGALADCLPRDLAVRHHVVPFSIGEDGSLNIAVSELPNGEVLEELARAAGRKVACFMACDHEMSAELAQMADPNRRTTVVFGPSAHSAMLAVESMTGAGPGIAAGTAPAPEASTIPPIPVPPDLPPGSEPRPNPSVAGGVA</sequence>
<evidence type="ECO:0000256" key="2">
    <source>
        <dbReference type="SAM" id="Phobius"/>
    </source>
</evidence>
<evidence type="ECO:0000256" key="1">
    <source>
        <dbReference type="SAM" id="MobiDB-lite"/>
    </source>
</evidence>
<feature type="transmembrane region" description="Helical" evidence="2">
    <location>
        <begin position="369"/>
        <end position="392"/>
    </location>
</feature>
<dbReference type="EMBL" id="PKQE01000002">
    <property type="protein sequence ID" value="PLC42199.1"/>
    <property type="molecule type" value="Genomic_DNA"/>
</dbReference>
<dbReference type="Gene3D" id="3.30.300.160">
    <property type="entry name" value="Type II secretion system, protein E, N-terminal domain"/>
    <property type="match status" value="1"/>
</dbReference>
<feature type="region of interest" description="Disordered" evidence="1">
    <location>
        <begin position="663"/>
        <end position="703"/>
    </location>
</feature>
<comment type="caution">
    <text evidence="5">The sequence shown here is derived from an EMBL/GenBank/DDBJ whole genome shotgun (WGS) entry which is preliminary data.</text>
</comment>
<dbReference type="InterPro" id="IPR001173">
    <property type="entry name" value="Glyco_trans_2-like"/>
</dbReference>
<keyword evidence="2" id="KW-1133">Transmembrane helix</keyword>
<dbReference type="InterPro" id="IPR029044">
    <property type="entry name" value="Nucleotide-diphossugar_trans"/>
</dbReference>
<evidence type="ECO:0000259" key="3">
    <source>
        <dbReference type="Pfam" id="PF05157"/>
    </source>
</evidence>
<keyword evidence="5" id="KW-0675">Receptor</keyword>
<feature type="transmembrane region" description="Helical" evidence="2">
    <location>
        <begin position="404"/>
        <end position="423"/>
    </location>
</feature>
<evidence type="ECO:0000313" key="5">
    <source>
        <dbReference type="EMBL" id="PLC42199.1"/>
    </source>
</evidence>
<dbReference type="Proteomes" id="UP000234456">
    <property type="component" value="Unassembled WGS sequence"/>
</dbReference>
<feature type="compositionally biased region" description="Low complexity" evidence="1">
    <location>
        <begin position="663"/>
        <end position="676"/>
    </location>
</feature>
<dbReference type="OrthoDB" id="5294733at2"/>
<gene>
    <name evidence="5" type="ORF">C0Q88_09430</name>
</gene>
<dbReference type="SUPFAM" id="SSF53448">
    <property type="entry name" value="Nucleotide-diphospho-sugar transferases"/>
    <property type="match status" value="1"/>
</dbReference>
<dbReference type="Pfam" id="PF13632">
    <property type="entry name" value="Glyco_trans_2_3"/>
    <property type="match status" value="1"/>
</dbReference>
<accession>A0A2N4TRE5</accession>
<protein>
    <submittedName>
        <fullName evidence="5">Phage receptor protein</fullName>
    </submittedName>
</protein>
<dbReference type="Gene3D" id="3.90.550.10">
    <property type="entry name" value="Spore Coat Polysaccharide Biosynthesis Protein SpsA, Chain A"/>
    <property type="match status" value="1"/>
</dbReference>
<feature type="compositionally biased region" description="Pro residues" evidence="1">
    <location>
        <begin position="678"/>
        <end position="695"/>
    </location>
</feature>
<proteinExistence type="predicted"/>
<dbReference type="NCBIfam" id="NF011305">
    <property type="entry name" value="PRK14716.1-3"/>
    <property type="match status" value="1"/>
</dbReference>
<feature type="domain" description="Type II secretion system protein GspE N-terminal" evidence="3">
    <location>
        <begin position="552"/>
        <end position="635"/>
    </location>
</feature>
<dbReference type="AlphaFoldDB" id="A0A2N4TRE5"/>
<feature type="domain" description="Glycosyltransferase 2-like" evidence="4">
    <location>
        <begin position="164"/>
        <end position="392"/>
    </location>
</feature>
<dbReference type="RefSeq" id="WP_102065326.1">
    <property type="nucleotide sequence ID" value="NZ_PKQE01000002.1"/>
</dbReference>
<dbReference type="InterPro" id="IPR037257">
    <property type="entry name" value="T2SS_E_N_sf"/>
</dbReference>
<name>A0A2N4TRE5_RALPI</name>
<reference evidence="5 6" key="1">
    <citation type="submission" date="2017-12" db="EMBL/GenBank/DDBJ databases">
        <title>Draft genome sequence of Ralstonia pickettii 52.</title>
        <authorList>
            <person name="Zheng B."/>
        </authorList>
    </citation>
    <scope>NUCLEOTIDE SEQUENCE [LARGE SCALE GENOMIC DNA]</scope>
    <source>
        <strain evidence="5 6">52</strain>
    </source>
</reference>